<dbReference type="OrthoDB" id="10330591at2759"/>
<feature type="non-terminal residue" evidence="1">
    <location>
        <position position="251"/>
    </location>
</feature>
<proteinExistence type="predicted"/>
<evidence type="ECO:0000313" key="2">
    <source>
        <dbReference type="Proteomes" id="UP001140091"/>
    </source>
</evidence>
<comment type="caution">
    <text evidence="1">The sequence shown here is derived from an EMBL/GenBank/DDBJ whole genome shotgun (WGS) entry which is preliminary data.</text>
</comment>
<evidence type="ECO:0000313" key="1">
    <source>
        <dbReference type="EMBL" id="KAJ2933345.1"/>
    </source>
</evidence>
<gene>
    <name evidence="1" type="ORF">H1R20_g3760</name>
</gene>
<dbReference type="AlphaFoldDB" id="A0A9W8JEP7"/>
<organism evidence="1 2">
    <name type="scientific">Candolleomyces eurysporus</name>
    <dbReference type="NCBI Taxonomy" id="2828524"/>
    <lineage>
        <taxon>Eukaryota</taxon>
        <taxon>Fungi</taxon>
        <taxon>Dikarya</taxon>
        <taxon>Basidiomycota</taxon>
        <taxon>Agaricomycotina</taxon>
        <taxon>Agaricomycetes</taxon>
        <taxon>Agaricomycetidae</taxon>
        <taxon>Agaricales</taxon>
        <taxon>Agaricineae</taxon>
        <taxon>Psathyrellaceae</taxon>
        <taxon>Candolleomyces</taxon>
    </lineage>
</organism>
<keyword evidence="2" id="KW-1185">Reference proteome</keyword>
<sequence length="251" mass="28208">MQLVIDKRTPYEDKLRKGSAFFEAFLSMPFTSQQFLSILTQTPSDVVPITLACAIWSLTRTSSKPALLEPLLTKLKSLLESEEITNLKIPTQNGLEPFCNMFRMTLSEIVSNYRHTYPGTVRKDTIFVSLDDGSSQVHPMLRSSFLVAAIRKVGLMPNWTWYYMTLEGLQICDYEIPKGKDIQEVAAISAIVLFATLGAHQNATLLGCEPKTYQSVLDALKGLKERGVIHYKPAVALLEVRLIFVWCTVRG</sequence>
<name>A0A9W8JEP7_9AGAR</name>
<dbReference type="EMBL" id="JANBPK010000746">
    <property type="protein sequence ID" value="KAJ2933345.1"/>
    <property type="molecule type" value="Genomic_DNA"/>
</dbReference>
<accession>A0A9W8JEP7</accession>
<protein>
    <submittedName>
        <fullName evidence="1">Uncharacterized protein</fullName>
    </submittedName>
</protein>
<reference evidence="1" key="1">
    <citation type="submission" date="2022-06" db="EMBL/GenBank/DDBJ databases">
        <title>Genome Sequence of Candolleomyces eurysporus.</title>
        <authorList>
            <person name="Buettner E."/>
        </authorList>
    </citation>
    <scope>NUCLEOTIDE SEQUENCE</scope>
    <source>
        <strain evidence="1">VTCC 930004</strain>
    </source>
</reference>
<dbReference type="Proteomes" id="UP001140091">
    <property type="component" value="Unassembled WGS sequence"/>
</dbReference>